<proteinExistence type="predicted"/>
<keyword evidence="1" id="KW-0812">Transmembrane</keyword>
<sequence length="67" mass="7418">MRIKVSELGLGLALIAAGIFGLLNGTMHHYDVPIIYPTFFAWVLILAGIAIPTLAWILRSPSRNRKE</sequence>
<reference evidence="3" key="1">
    <citation type="submission" date="2017-09" db="EMBL/GenBank/DDBJ databases">
        <authorList>
            <person name="Regsiter A."/>
            <person name="William W."/>
        </authorList>
    </citation>
    <scope>NUCLEOTIDE SEQUENCE [LARGE SCALE GENOMIC DNA]</scope>
    <source>
        <strain evidence="3">500-1</strain>
    </source>
</reference>
<evidence type="ECO:0000313" key="2">
    <source>
        <dbReference type="EMBL" id="SOB58928.1"/>
    </source>
</evidence>
<dbReference type="EMBL" id="LT907975">
    <property type="protein sequence ID" value="SOB58928.1"/>
    <property type="molecule type" value="Genomic_DNA"/>
</dbReference>
<evidence type="ECO:0000313" key="3">
    <source>
        <dbReference type="Proteomes" id="UP000219215"/>
    </source>
</evidence>
<keyword evidence="3" id="KW-1185">Reference proteome</keyword>
<feature type="transmembrane region" description="Helical" evidence="1">
    <location>
        <begin position="7"/>
        <end position="27"/>
    </location>
</feature>
<feature type="transmembrane region" description="Helical" evidence="1">
    <location>
        <begin position="39"/>
        <end position="58"/>
    </location>
</feature>
<organism evidence="2 3">
    <name type="scientific">Pseudodesulfovibrio profundus</name>
    <dbReference type="NCBI Taxonomy" id="57320"/>
    <lineage>
        <taxon>Bacteria</taxon>
        <taxon>Pseudomonadati</taxon>
        <taxon>Thermodesulfobacteriota</taxon>
        <taxon>Desulfovibrionia</taxon>
        <taxon>Desulfovibrionales</taxon>
        <taxon>Desulfovibrionaceae</taxon>
    </lineage>
</organism>
<dbReference type="KEGG" id="pprf:DPRO_2024"/>
<protein>
    <submittedName>
        <fullName evidence="2">Uncharacterized protein</fullName>
    </submittedName>
</protein>
<name>A0A2C8F8P5_9BACT</name>
<dbReference type="AlphaFoldDB" id="A0A2C8F8P5"/>
<keyword evidence="1" id="KW-0472">Membrane</keyword>
<gene>
    <name evidence="2" type="ORF">DPRO_2024</name>
</gene>
<evidence type="ECO:0000256" key="1">
    <source>
        <dbReference type="SAM" id="Phobius"/>
    </source>
</evidence>
<dbReference type="Proteomes" id="UP000219215">
    <property type="component" value="Chromosome DPRO"/>
</dbReference>
<accession>A0A2C8F8P5</accession>
<keyword evidence="1" id="KW-1133">Transmembrane helix</keyword>